<dbReference type="EMBL" id="GG666569">
    <property type="protein sequence ID" value="EEN53903.1"/>
    <property type="molecule type" value="Genomic_DNA"/>
</dbReference>
<gene>
    <name evidence="2" type="ORF">BRAFLDRAFT_97878</name>
</gene>
<dbReference type="STRING" id="7739.C3Z0M3"/>
<sequence length="347" mass="36890">MEELKKKLILVCVKNTPASGFPDGIYSLELTFECRKPSGRTSESKKAHGTGLSMAGPEGAEGTSKKKGAVGGETSKDKGAVGGETSKDKGAVGGETSKDKGAVGGETSKDKGAVGGETSKDKGAVGGETSKDKGAVGGETSKDKGAVGGETSKDKGAVGGETSKDKGAVGGETSKDKGAVGGETSKDKGAAGGETSKDKGAAGEATEMYDVSLLSYNTQNKRWEVKDVTLLSPIRKTVYNPAIWPDKTLEERCKEAFINAISKNKVEDESDKAEPNFTYIYWEGTFKITEDCDKTQCFWIAGFSRIKKKIKTRQRKELTLKDVQDYVVKNFYFIHKDARKIPDCDDV</sequence>
<proteinExistence type="predicted"/>
<protein>
    <submittedName>
        <fullName evidence="2">Uncharacterized protein</fullName>
    </submittedName>
</protein>
<evidence type="ECO:0000313" key="2">
    <source>
        <dbReference type="EMBL" id="EEN53903.1"/>
    </source>
</evidence>
<organism>
    <name type="scientific">Branchiostoma floridae</name>
    <name type="common">Florida lancelet</name>
    <name type="synonym">Amphioxus</name>
    <dbReference type="NCBI Taxonomy" id="7739"/>
    <lineage>
        <taxon>Eukaryota</taxon>
        <taxon>Metazoa</taxon>
        <taxon>Chordata</taxon>
        <taxon>Cephalochordata</taxon>
        <taxon>Leptocardii</taxon>
        <taxon>Amphioxiformes</taxon>
        <taxon>Branchiostomatidae</taxon>
        <taxon>Branchiostoma</taxon>
    </lineage>
</organism>
<reference evidence="2" key="1">
    <citation type="journal article" date="2008" name="Nature">
        <title>The amphioxus genome and the evolution of the chordate karyotype.</title>
        <authorList>
            <consortium name="US DOE Joint Genome Institute (JGI-PGF)"/>
            <person name="Putnam N.H."/>
            <person name="Butts T."/>
            <person name="Ferrier D.E.K."/>
            <person name="Furlong R.F."/>
            <person name="Hellsten U."/>
            <person name="Kawashima T."/>
            <person name="Robinson-Rechavi M."/>
            <person name="Shoguchi E."/>
            <person name="Terry A."/>
            <person name="Yu J.-K."/>
            <person name="Benito-Gutierrez E.L."/>
            <person name="Dubchak I."/>
            <person name="Garcia-Fernandez J."/>
            <person name="Gibson-Brown J.J."/>
            <person name="Grigoriev I.V."/>
            <person name="Horton A.C."/>
            <person name="de Jong P.J."/>
            <person name="Jurka J."/>
            <person name="Kapitonov V.V."/>
            <person name="Kohara Y."/>
            <person name="Kuroki Y."/>
            <person name="Lindquist E."/>
            <person name="Lucas S."/>
            <person name="Osoegawa K."/>
            <person name="Pennacchio L.A."/>
            <person name="Salamov A.A."/>
            <person name="Satou Y."/>
            <person name="Sauka-Spengler T."/>
            <person name="Schmutz J."/>
            <person name="Shin-I T."/>
            <person name="Toyoda A."/>
            <person name="Bronner-Fraser M."/>
            <person name="Fujiyama A."/>
            <person name="Holland L.Z."/>
            <person name="Holland P.W.H."/>
            <person name="Satoh N."/>
            <person name="Rokhsar D.S."/>
        </authorList>
    </citation>
    <scope>NUCLEOTIDE SEQUENCE [LARGE SCALE GENOMIC DNA]</scope>
    <source>
        <strain evidence="2">S238N-H82</strain>
        <tissue evidence="2">Testes</tissue>
    </source>
</reference>
<dbReference type="AlphaFoldDB" id="C3Z0M3"/>
<evidence type="ECO:0000256" key="1">
    <source>
        <dbReference type="SAM" id="MobiDB-lite"/>
    </source>
</evidence>
<feature type="compositionally biased region" description="Basic and acidic residues" evidence="1">
    <location>
        <begin position="74"/>
        <end position="201"/>
    </location>
</feature>
<name>C3Z0M3_BRAFL</name>
<accession>C3Z0M3</accession>
<dbReference type="InParanoid" id="C3Z0M3"/>
<feature type="region of interest" description="Disordered" evidence="1">
    <location>
        <begin position="36"/>
        <end position="203"/>
    </location>
</feature>
<feature type="compositionally biased region" description="Basic and acidic residues" evidence="1">
    <location>
        <begin position="36"/>
        <end position="46"/>
    </location>
</feature>